<accession>W6V175</accession>
<comment type="caution">
    <text evidence="1">The sequence shown here is derived from an EMBL/GenBank/DDBJ whole genome shotgun (WGS) entry which is preliminary data.</text>
</comment>
<gene>
    <name evidence="1" type="ORF">EGR_05616</name>
</gene>
<dbReference type="KEGG" id="egl:EGR_05616"/>
<dbReference type="AlphaFoldDB" id="W6V175"/>
<dbReference type="GeneID" id="36341331"/>
<reference evidence="1 2" key="1">
    <citation type="journal article" date="2013" name="Nat. Genet.">
        <title>The genome of the hydatid tapeworm Echinococcus granulosus.</title>
        <authorList>
            <person name="Zheng H."/>
            <person name="Zhang W."/>
            <person name="Zhang L."/>
            <person name="Zhang Z."/>
            <person name="Li J."/>
            <person name="Lu G."/>
            <person name="Zhu Y."/>
            <person name="Wang Y."/>
            <person name="Huang Y."/>
            <person name="Liu J."/>
            <person name="Kang H."/>
            <person name="Chen J."/>
            <person name="Wang L."/>
            <person name="Chen A."/>
            <person name="Yu S."/>
            <person name="Gao Z."/>
            <person name="Jin L."/>
            <person name="Gu W."/>
            <person name="Wang Z."/>
            <person name="Zhao L."/>
            <person name="Shi B."/>
            <person name="Wen H."/>
            <person name="Lin R."/>
            <person name="Jones M.K."/>
            <person name="Brejova B."/>
            <person name="Vinar T."/>
            <person name="Zhao G."/>
            <person name="McManus D.P."/>
            <person name="Chen Z."/>
            <person name="Zhou Y."/>
            <person name="Wang S."/>
        </authorList>
    </citation>
    <scope>NUCLEOTIDE SEQUENCE [LARGE SCALE GENOMIC DNA]</scope>
</reference>
<dbReference type="Proteomes" id="UP000019149">
    <property type="component" value="Unassembled WGS sequence"/>
</dbReference>
<organism evidence="1 2">
    <name type="scientific">Echinococcus granulosus</name>
    <name type="common">Hydatid tapeworm</name>
    <dbReference type="NCBI Taxonomy" id="6210"/>
    <lineage>
        <taxon>Eukaryota</taxon>
        <taxon>Metazoa</taxon>
        <taxon>Spiralia</taxon>
        <taxon>Lophotrochozoa</taxon>
        <taxon>Platyhelminthes</taxon>
        <taxon>Cestoda</taxon>
        <taxon>Eucestoda</taxon>
        <taxon>Cyclophyllidea</taxon>
        <taxon>Taeniidae</taxon>
        <taxon>Echinococcus</taxon>
        <taxon>Echinococcus granulosus group</taxon>
    </lineage>
</organism>
<evidence type="ECO:0000313" key="2">
    <source>
        <dbReference type="Proteomes" id="UP000019149"/>
    </source>
</evidence>
<keyword evidence="2" id="KW-1185">Reference proteome</keyword>
<evidence type="ECO:0000313" key="1">
    <source>
        <dbReference type="EMBL" id="EUB59589.1"/>
    </source>
</evidence>
<dbReference type="CTD" id="36341331"/>
<name>W6V175_ECHGR</name>
<dbReference type="EMBL" id="APAU02000042">
    <property type="protein sequence ID" value="EUB59589.1"/>
    <property type="molecule type" value="Genomic_DNA"/>
</dbReference>
<proteinExistence type="predicted"/>
<dbReference type="RefSeq" id="XP_024350785.1">
    <property type="nucleotide sequence ID" value="XM_024494865.1"/>
</dbReference>
<protein>
    <submittedName>
        <fullName evidence="1">Uncharacterized protein</fullName>
    </submittedName>
</protein>
<sequence length="40" mass="4351">MKANLDAGLFLIGGKHTTRDCYCVNAKCKGQPAYTFDDIA</sequence>